<evidence type="ECO:0000259" key="1">
    <source>
        <dbReference type="Pfam" id="PF07727"/>
    </source>
</evidence>
<dbReference type="AlphaFoldDB" id="A0A6L2KTE1"/>
<proteinExistence type="predicted"/>
<gene>
    <name evidence="2" type="ORF">Tci_024809</name>
</gene>
<name>A0A6L2KTE1_TANCI</name>
<protein>
    <submittedName>
        <fullName evidence="2">Retrovirus-related Pol polyprotein from transposon TNT 1-94</fullName>
    </submittedName>
</protein>
<evidence type="ECO:0000313" key="2">
    <source>
        <dbReference type="EMBL" id="GEU52831.1"/>
    </source>
</evidence>
<feature type="domain" description="Reverse transcriptase Ty1/copia-type" evidence="1">
    <location>
        <begin position="301"/>
        <end position="417"/>
    </location>
</feature>
<accession>A0A6L2KTE1</accession>
<dbReference type="InterPro" id="IPR013103">
    <property type="entry name" value="RVT_2"/>
</dbReference>
<reference evidence="2" key="1">
    <citation type="journal article" date="2019" name="Sci. Rep.">
        <title>Draft genome of Tanacetum cinerariifolium, the natural source of mosquito coil.</title>
        <authorList>
            <person name="Yamashiro T."/>
            <person name="Shiraishi A."/>
            <person name="Satake H."/>
            <person name="Nakayama K."/>
        </authorList>
    </citation>
    <scope>NUCLEOTIDE SEQUENCE</scope>
</reference>
<sequence length="450" mass="51236">MEKLENENVSLEFQVQSLLKEHENIKVEYQKLFDSIKRTRTQSQKEINELIKIVNQKTYAYGDVRAQNQYLLITISELKAKLKTFEKAKDVLCVSCDKNVFTPCHDKCLAKSKLYVNSKVRRALFTAPRTAKSKSLDTTSVVARTRDHVVSYSNTSVPIRKWIAISSTLPSVFSSCDADRFNNDDSSAEFTSITSKEDLDYLFGPMYGEYFEKKSPEVSINSAAQTTLHNNDIPSSSSIIVEYNEALPFVSSSEEQISLISSDEAVESIQEDSTDFDGNTLITPYDCLTFEEAESSSIEEGINFEESFALVAYLEAVRLFVAYATHKNFTIFQMDVKTTLLNGPLKEEVHVSQPDDFVNPDFLDHVHQLKKGLYGLKQASRAWYKKLFSFLIKHYFTKGIVDPTSFMRHHREDILFVQSQYVIELLKKHGMDECNSMSTPMATARLDANL</sequence>
<dbReference type="EMBL" id="BKCJ010003077">
    <property type="protein sequence ID" value="GEU52831.1"/>
    <property type="molecule type" value="Genomic_DNA"/>
</dbReference>
<organism evidence="2">
    <name type="scientific">Tanacetum cinerariifolium</name>
    <name type="common">Dalmatian daisy</name>
    <name type="synonym">Chrysanthemum cinerariifolium</name>
    <dbReference type="NCBI Taxonomy" id="118510"/>
    <lineage>
        <taxon>Eukaryota</taxon>
        <taxon>Viridiplantae</taxon>
        <taxon>Streptophyta</taxon>
        <taxon>Embryophyta</taxon>
        <taxon>Tracheophyta</taxon>
        <taxon>Spermatophyta</taxon>
        <taxon>Magnoliopsida</taxon>
        <taxon>eudicotyledons</taxon>
        <taxon>Gunneridae</taxon>
        <taxon>Pentapetalae</taxon>
        <taxon>asterids</taxon>
        <taxon>campanulids</taxon>
        <taxon>Asterales</taxon>
        <taxon>Asteraceae</taxon>
        <taxon>Asteroideae</taxon>
        <taxon>Anthemideae</taxon>
        <taxon>Anthemidinae</taxon>
        <taxon>Tanacetum</taxon>
    </lineage>
</organism>
<dbReference type="Pfam" id="PF07727">
    <property type="entry name" value="RVT_2"/>
    <property type="match status" value="1"/>
</dbReference>
<comment type="caution">
    <text evidence="2">The sequence shown here is derived from an EMBL/GenBank/DDBJ whole genome shotgun (WGS) entry which is preliminary data.</text>
</comment>